<evidence type="ECO:0000256" key="1">
    <source>
        <dbReference type="SAM" id="MobiDB-lite"/>
    </source>
</evidence>
<dbReference type="Gramene" id="BGIOSGA003886-TA">
    <property type="protein sequence ID" value="BGIOSGA003886-PA"/>
    <property type="gene ID" value="BGIOSGA003886"/>
</dbReference>
<dbReference type="EMBL" id="CM000126">
    <property type="protein sequence ID" value="EAY74774.1"/>
    <property type="molecule type" value="Genomic_DNA"/>
</dbReference>
<evidence type="ECO:0000313" key="3">
    <source>
        <dbReference type="Proteomes" id="UP000007015"/>
    </source>
</evidence>
<name>A2WS28_ORYSI</name>
<gene>
    <name evidence="2" type="ORF">OsI_02666</name>
</gene>
<sequence length="100" mass="10570">MGELHGERGGLDAAIAEQGSGCVGGGGGGEVEKLRRELQAFARANPFLFVDGRVPSDDARHGQARHRGPRAPPPLHRRLGLARALRRAGGEEASRREQAG</sequence>
<dbReference type="HOGENOM" id="CLU_2310760_0_0_1"/>
<accession>A2WS28</accession>
<dbReference type="AlphaFoldDB" id="A2WS28"/>
<organism evidence="2 3">
    <name type="scientific">Oryza sativa subsp. indica</name>
    <name type="common">Rice</name>
    <dbReference type="NCBI Taxonomy" id="39946"/>
    <lineage>
        <taxon>Eukaryota</taxon>
        <taxon>Viridiplantae</taxon>
        <taxon>Streptophyta</taxon>
        <taxon>Embryophyta</taxon>
        <taxon>Tracheophyta</taxon>
        <taxon>Spermatophyta</taxon>
        <taxon>Magnoliopsida</taxon>
        <taxon>Liliopsida</taxon>
        <taxon>Poales</taxon>
        <taxon>Poaceae</taxon>
        <taxon>BOP clade</taxon>
        <taxon>Oryzoideae</taxon>
        <taxon>Oryzeae</taxon>
        <taxon>Oryzinae</taxon>
        <taxon>Oryza</taxon>
        <taxon>Oryza sativa</taxon>
    </lineage>
</organism>
<feature type="region of interest" description="Disordered" evidence="1">
    <location>
        <begin position="52"/>
        <end position="76"/>
    </location>
</feature>
<proteinExistence type="predicted"/>
<feature type="compositionally biased region" description="Basic residues" evidence="1">
    <location>
        <begin position="62"/>
        <end position="76"/>
    </location>
</feature>
<protein>
    <submittedName>
        <fullName evidence="2">Uncharacterized protein</fullName>
    </submittedName>
</protein>
<dbReference type="Proteomes" id="UP000007015">
    <property type="component" value="Chromosome 1"/>
</dbReference>
<evidence type="ECO:0000313" key="2">
    <source>
        <dbReference type="EMBL" id="EAY74774.1"/>
    </source>
</evidence>
<reference evidence="2 3" key="1">
    <citation type="journal article" date="2005" name="PLoS Biol.">
        <title>The genomes of Oryza sativa: a history of duplications.</title>
        <authorList>
            <person name="Yu J."/>
            <person name="Wang J."/>
            <person name="Lin W."/>
            <person name="Li S."/>
            <person name="Li H."/>
            <person name="Zhou J."/>
            <person name="Ni P."/>
            <person name="Dong W."/>
            <person name="Hu S."/>
            <person name="Zeng C."/>
            <person name="Zhang J."/>
            <person name="Zhang Y."/>
            <person name="Li R."/>
            <person name="Xu Z."/>
            <person name="Li S."/>
            <person name="Li X."/>
            <person name="Zheng H."/>
            <person name="Cong L."/>
            <person name="Lin L."/>
            <person name="Yin J."/>
            <person name="Geng J."/>
            <person name="Li G."/>
            <person name="Shi J."/>
            <person name="Liu J."/>
            <person name="Lv H."/>
            <person name="Li J."/>
            <person name="Wang J."/>
            <person name="Deng Y."/>
            <person name="Ran L."/>
            <person name="Shi X."/>
            <person name="Wang X."/>
            <person name="Wu Q."/>
            <person name="Li C."/>
            <person name="Ren X."/>
            <person name="Wang J."/>
            <person name="Wang X."/>
            <person name="Li D."/>
            <person name="Liu D."/>
            <person name="Zhang X."/>
            <person name="Ji Z."/>
            <person name="Zhao W."/>
            <person name="Sun Y."/>
            <person name="Zhang Z."/>
            <person name="Bao J."/>
            <person name="Han Y."/>
            <person name="Dong L."/>
            <person name="Ji J."/>
            <person name="Chen P."/>
            <person name="Wu S."/>
            <person name="Liu J."/>
            <person name="Xiao Y."/>
            <person name="Bu D."/>
            <person name="Tan J."/>
            <person name="Yang L."/>
            <person name="Ye C."/>
            <person name="Zhang J."/>
            <person name="Xu J."/>
            <person name="Zhou Y."/>
            <person name="Yu Y."/>
            <person name="Zhang B."/>
            <person name="Zhuang S."/>
            <person name="Wei H."/>
            <person name="Liu B."/>
            <person name="Lei M."/>
            <person name="Yu H."/>
            <person name="Li Y."/>
            <person name="Xu H."/>
            <person name="Wei S."/>
            <person name="He X."/>
            <person name="Fang L."/>
            <person name="Zhang Z."/>
            <person name="Zhang Y."/>
            <person name="Huang X."/>
            <person name="Su Z."/>
            <person name="Tong W."/>
            <person name="Li J."/>
            <person name="Tong Z."/>
            <person name="Li S."/>
            <person name="Ye J."/>
            <person name="Wang L."/>
            <person name="Fang L."/>
            <person name="Lei T."/>
            <person name="Chen C."/>
            <person name="Chen H."/>
            <person name="Xu Z."/>
            <person name="Li H."/>
            <person name="Huang H."/>
            <person name="Zhang F."/>
            <person name="Xu H."/>
            <person name="Li N."/>
            <person name="Zhao C."/>
            <person name="Li S."/>
            <person name="Dong L."/>
            <person name="Huang Y."/>
            <person name="Li L."/>
            <person name="Xi Y."/>
            <person name="Qi Q."/>
            <person name="Li W."/>
            <person name="Zhang B."/>
            <person name="Hu W."/>
            <person name="Zhang Y."/>
            <person name="Tian X."/>
            <person name="Jiao Y."/>
            <person name="Liang X."/>
            <person name="Jin J."/>
            <person name="Gao L."/>
            <person name="Zheng W."/>
            <person name="Hao B."/>
            <person name="Liu S."/>
            <person name="Wang W."/>
            <person name="Yuan L."/>
            <person name="Cao M."/>
            <person name="McDermott J."/>
            <person name="Samudrala R."/>
            <person name="Wang J."/>
            <person name="Wong G.K."/>
            <person name="Yang H."/>
        </authorList>
    </citation>
    <scope>NUCLEOTIDE SEQUENCE [LARGE SCALE GENOMIC DNA]</scope>
    <source>
        <strain evidence="3">cv. 93-11</strain>
    </source>
</reference>
<keyword evidence="3" id="KW-1185">Reference proteome</keyword>